<evidence type="ECO:0000313" key="2">
    <source>
        <dbReference type="EMBL" id="QTH64281.1"/>
    </source>
</evidence>
<keyword evidence="3" id="KW-1185">Reference proteome</keyword>
<accession>A0A975DBX5</accession>
<dbReference type="Proteomes" id="UP000682739">
    <property type="component" value="Chromosome"/>
</dbReference>
<sequence>MKKLTMTLSLLLSFSAFADVAVIVHPSNNSTLDEKAIARIFTGKMKTFPDGSQIIPVNLAAGNAVTQEFNTKALNRSESQLKAYWSKLVFTGKGTPPQEVGSAEEAIKLVASNPNTISFVDASKVTGDVKVALKL</sequence>
<reference evidence="2" key="1">
    <citation type="submission" date="2021-03" db="EMBL/GenBank/DDBJ databases">
        <title>Description of Psychrosphaera ytuae sp. nov. isolated from deep sea sediment of South China Sea.</title>
        <authorList>
            <person name="Zhang J."/>
            <person name="Xu X.-D."/>
        </authorList>
    </citation>
    <scope>NUCLEOTIDE SEQUENCE</scope>
    <source>
        <strain evidence="2">MTZ26</strain>
    </source>
</reference>
<dbReference type="SUPFAM" id="SSF53850">
    <property type="entry name" value="Periplasmic binding protein-like II"/>
    <property type="match status" value="1"/>
</dbReference>
<keyword evidence="1" id="KW-0732">Signal</keyword>
<protein>
    <submittedName>
        <fullName evidence="2">Phosphate ABC transporter substrate-binding protein</fullName>
    </submittedName>
</protein>
<dbReference type="Gene3D" id="3.40.190.10">
    <property type="entry name" value="Periplasmic binding protein-like II"/>
    <property type="match status" value="1"/>
</dbReference>
<dbReference type="EMBL" id="CP072110">
    <property type="protein sequence ID" value="QTH64281.1"/>
    <property type="molecule type" value="Genomic_DNA"/>
</dbReference>
<organism evidence="2 3">
    <name type="scientific">Psychrosphaera ytuae</name>
    <dbReference type="NCBI Taxonomy" id="2820710"/>
    <lineage>
        <taxon>Bacteria</taxon>
        <taxon>Pseudomonadati</taxon>
        <taxon>Pseudomonadota</taxon>
        <taxon>Gammaproteobacteria</taxon>
        <taxon>Alteromonadales</taxon>
        <taxon>Pseudoalteromonadaceae</taxon>
        <taxon>Psychrosphaera</taxon>
    </lineage>
</organism>
<evidence type="ECO:0000313" key="3">
    <source>
        <dbReference type="Proteomes" id="UP000682739"/>
    </source>
</evidence>
<gene>
    <name evidence="2" type="ORF">J1N51_02005</name>
</gene>
<dbReference type="KEGG" id="psym:J1N51_02005"/>
<evidence type="ECO:0000256" key="1">
    <source>
        <dbReference type="SAM" id="SignalP"/>
    </source>
</evidence>
<feature type="chain" id="PRO_5037271346" evidence="1">
    <location>
        <begin position="19"/>
        <end position="135"/>
    </location>
</feature>
<dbReference type="RefSeq" id="WP_208832336.1">
    <property type="nucleotide sequence ID" value="NZ_CP072110.1"/>
</dbReference>
<proteinExistence type="predicted"/>
<name>A0A975DBX5_9GAMM</name>
<dbReference type="AlphaFoldDB" id="A0A975DBX5"/>
<feature type="signal peptide" evidence="1">
    <location>
        <begin position="1"/>
        <end position="18"/>
    </location>
</feature>